<dbReference type="AlphaFoldDB" id="U5E709"/>
<name>U5E709_NOCAS</name>
<dbReference type="PROSITE" id="PS51257">
    <property type="entry name" value="PROKAR_LIPOPROTEIN"/>
    <property type="match status" value="1"/>
</dbReference>
<evidence type="ECO:0000313" key="2">
    <source>
        <dbReference type="Proteomes" id="UP000017048"/>
    </source>
</evidence>
<dbReference type="STRING" id="1824.SAMN05444423_101703"/>
<dbReference type="Pfam" id="PF12079">
    <property type="entry name" value="DUF3558"/>
    <property type="match status" value="1"/>
</dbReference>
<evidence type="ECO:0000313" key="1">
    <source>
        <dbReference type="EMBL" id="GAD82116.1"/>
    </source>
</evidence>
<gene>
    <name evidence="1" type="ORF">NCAST_06_00340</name>
</gene>
<proteinExistence type="predicted"/>
<sequence length="174" mass="18323">MNRAVTALVIAGVAVVGVAGCESGETSSRGVTTTAKPVLWNPCAEIPDEVLKAAGVDPGTEEAGLGGVPQPGWEICGWSGREYSLTVYSTSKSVRDFEQKPGNIDFTDVTIAGRQGRQFKEQGDTRNLDCDAVFPAAQGVVQLQVLNSPLIKGLADPCDYLQRTGAVLVPTFPK</sequence>
<organism evidence="1 2">
    <name type="scientific">Nocardia asteroides NBRC 15531</name>
    <dbReference type="NCBI Taxonomy" id="1110697"/>
    <lineage>
        <taxon>Bacteria</taxon>
        <taxon>Bacillati</taxon>
        <taxon>Actinomycetota</taxon>
        <taxon>Actinomycetes</taxon>
        <taxon>Mycobacteriales</taxon>
        <taxon>Nocardiaceae</taxon>
        <taxon>Nocardia</taxon>
    </lineage>
</organism>
<protein>
    <recommendedName>
        <fullName evidence="3">DUF3558 domain-containing protein</fullName>
    </recommendedName>
</protein>
<keyword evidence="2" id="KW-1185">Reference proteome</keyword>
<reference evidence="1 2" key="1">
    <citation type="journal article" date="2014" name="BMC Genomics">
        <title>Genome based analysis of type-I polyketide synthase and nonribosomal peptide synthetase gene clusters in seven strains of five representative Nocardia species.</title>
        <authorList>
            <person name="Komaki H."/>
            <person name="Ichikawa N."/>
            <person name="Hosoyama A."/>
            <person name="Takahashi-Nakaguchi A."/>
            <person name="Matsuzawa T."/>
            <person name="Suzuki K."/>
            <person name="Fujita N."/>
            <person name="Gonoi T."/>
        </authorList>
    </citation>
    <scope>NUCLEOTIDE SEQUENCE [LARGE SCALE GENOMIC DNA]</scope>
    <source>
        <strain evidence="1 2">NBRC 15531</strain>
    </source>
</reference>
<dbReference type="Proteomes" id="UP000017048">
    <property type="component" value="Unassembled WGS sequence"/>
</dbReference>
<comment type="caution">
    <text evidence="1">The sequence shown here is derived from an EMBL/GenBank/DDBJ whole genome shotgun (WGS) entry which is preliminary data.</text>
</comment>
<evidence type="ECO:0008006" key="3">
    <source>
        <dbReference type="Google" id="ProtNLM"/>
    </source>
</evidence>
<accession>U5E709</accession>
<dbReference type="RefSeq" id="WP_019049759.1">
    <property type="nucleotide sequence ID" value="NZ_BAFO02000006.1"/>
</dbReference>
<dbReference type="InterPro" id="IPR024520">
    <property type="entry name" value="DUF3558"/>
</dbReference>
<dbReference type="eggNOG" id="ENOG5031ZTF">
    <property type="taxonomic scope" value="Bacteria"/>
</dbReference>
<dbReference type="EMBL" id="BAFO02000006">
    <property type="protein sequence ID" value="GAD82116.1"/>
    <property type="molecule type" value="Genomic_DNA"/>
</dbReference>